<gene>
    <name evidence="1" type="ORF">DdX_19044</name>
</gene>
<protein>
    <submittedName>
        <fullName evidence="1">F-box-like domain-containing protein</fullName>
    </submittedName>
</protein>
<evidence type="ECO:0000313" key="1">
    <source>
        <dbReference type="EMBL" id="KAI1696455.1"/>
    </source>
</evidence>
<dbReference type="AlphaFoldDB" id="A0AAD4QUG1"/>
<proteinExistence type="predicted"/>
<dbReference type="InterPro" id="IPR036047">
    <property type="entry name" value="F-box-like_dom_sf"/>
</dbReference>
<sequence length="418" mass="48961">MLNNDVLCDVFRLLPRKQLAHSVQLVCRQFRRLAEYPTVPNLHRIHDIYLLHNRPYENFLRKRYNLKFWQRLKKSYRQKSEWCLLINILDFDDLYKKAVIRPDQLAQMPDAPLYLRIGEVCLEAEHLARKKWRAYLAKFKDCLEDAHLYLKIGGIGYELRGTSHELSSFIIERALPLFSNCIVWRIDYNMFLNDDGPVRNHRWTNGRSLSKTTNFTFQPKKDMQAPVTLTASPLILSLNNIYISNIDCFKHKEGQYSIHHRPDSSSLGDGLIGVDEILEWLHHKPDPTRKTTIVDTDLGKGWRTDRQLRLGYYVLRGSSKVKSVRDWAEDLVMKIKTMFLEAKSVEDAREFCLILDKNMAPFVAVRNKCEIEFCIRNDVTNEYLILRKALCGSAVAVVRSENLSYGHPIHKWFPSVSF</sequence>
<dbReference type="EMBL" id="JAKKPZ010000327">
    <property type="protein sequence ID" value="KAI1696455.1"/>
    <property type="molecule type" value="Genomic_DNA"/>
</dbReference>
<dbReference type="SUPFAM" id="SSF81383">
    <property type="entry name" value="F-box domain"/>
    <property type="match status" value="1"/>
</dbReference>
<keyword evidence="2" id="KW-1185">Reference proteome</keyword>
<accession>A0AAD4QUG1</accession>
<dbReference type="Gene3D" id="1.20.1280.50">
    <property type="match status" value="1"/>
</dbReference>
<reference evidence="1" key="1">
    <citation type="submission" date="2022-01" db="EMBL/GenBank/DDBJ databases">
        <title>Genome Sequence Resource for Two Populations of Ditylenchus destructor, the Migratory Endoparasitic Phytonematode.</title>
        <authorList>
            <person name="Zhang H."/>
            <person name="Lin R."/>
            <person name="Xie B."/>
        </authorList>
    </citation>
    <scope>NUCLEOTIDE SEQUENCE</scope>
    <source>
        <strain evidence="1">BazhouSP</strain>
    </source>
</reference>
<comment type="caution">
    <text evidence="1">The sequence shown here is derived from an EMBL/GenBank/DDBJ whole genome shotgun (WGS) entry which is preliminary data.</text>
</comment>
<evidence type="ECO:0000313" key="2">
    <source>
        <dbReference type="Proteomes" id="UP001201812"/>
    </source>
</evidence>
<organism evidence="1 2">
    <name type="scientific">Ditylenchus destructor</name>
    <dbReference type="NCBI Taxonomy" id="166010"/>
    <lineage>
        <taxon>Eukaryota</taxon>
        <taxon>Metazoa</taxon>
        <taxon>Ecdysozoa</taxon>
        <taxon>Nematoda</taxon>
        <taxon>Chromadorea</taxon>
        <taxon>Rhabditida</taxon>
        <taxon>Tylenchina</taxon>
        <taxon>Tylenchomorpha</taxon>
        <taxon>Sphaerularioidea</taxon>
        <taxon>Anguinidae</taxon>
        <taxon>Anguininae</taxon>
        <taxon>Ditylenchus</taxon>
    </lineage>
</organism>
<dbReference type="Proteomes" id="UP001201812">
    <property type="component" value="Unassembled WGS sequence"/>
</dbReference>
<name>A0AAD4QUG1_9BILA</name>